<sequence>MKKVRDATNSWRKIYLMELALYANTITQDYDI</sequence>
<organism evidence="1 2">
    <name type="scientific">Gossypium harknessii</name>
    <dbReference type="NCBI Taxonomy" id="34285"/>
    <lineage>
        <taxon>Eukaryota</taxon>
        <taxon>Viridiplantae</taxon>
        <taxon>Streptophyta</taxon>
        <taxon>Embryophyta</taxon>
        <taxon>Tracheophyta</taxon>
        <taxon>Spermatophyta</taxon>
        <taxon>Magnoliopsida</taxon>
        <taxon>eudicotyledons</taxon>
        <taxon>Gunneridae</taxon>
        <taxon>Pentapetalae</taxon>
        <taxon>rosids</taxon>
        <taxon>malvids</taxon>
        <taxon>Malvales</taxon>
        <taxon>Malvaceae</taxon>
        <taxon>Malvoideae</taxon>
        <taxon>Gossypium</taxon>
    </lineage>
</organism>
<feature type="non-terminal residue" evidence="1">
    <location>
        <position position="32"/>
    </location>
</feature>
<proteinExistence type="predicted"/>
<dbReference type="AlphaFoldDB" id="A0A7J9H0Q2"/>
<comment type="caution">
    <text evidence="1">The sequence shown here is derived from an EMBL/GenBank/DDBJ whole genome shotgun (WGS) entry which is preliminary data.</text>
</comment>
<evidence type="ECO:0000313" key="1">
    <source>
        <dbReference type="EMBL" id="MBA0803350.1"/>
    </source>
</evidence>
<keyword evidence="2" id="KW-1185">Reference proteome</keyword>
<dbReference type="EMBL" id="JABFAD010000007">
    <property type="protein sequence ID" value="MBA0803350.1"/>
    <property type="molecule type" value="Genomic_DNA"/>
</dbReference>
<gene>
    <name evidence="1" type="ORF">Gohar_013572</name>
</gene>
<name>A0A7J9H0Q2_9ROSI</name>
<protein>
    <submittedName>
        <fullName evidence="1">Uncharacterized protein</fullName>
    </submittedName>
</protein>
<dbReference type="OrthoDB" id="991372at2759"/>
<accession>A0A7J9H0Q2</accession>
<evidence type="ECO:0000313" key="2">
    <source>
        <dbReference type="Proteomes" id="UP000593560"/>
    </source>
</evidence>
<reference evidence="1 2" key="1">
    <citation type="journal article" date="2019" name="Genome Biol. Evol.">
        <title>Insights into the evolution of the New World diploid cottons (Gossypium, subgenus Houzingenia) based on genome sequencing.</title>
        <authorList>
            <person name="Grover C.E."/>
            <person name="Arick M.A. 2nd"/>
            <person name="Thrash A."/>
            <person name="Conover J.L."/>
            <person name="Sanders W.S."/>
            <person name="Peterson D.G."/>
            <person name="Frelichowski J.E."/>
            <person name="Scheffler J.A."/>
            <person name="Scheffler B.E."/>
            <person name="Wendel J.F."/>
        </authorList>
    </citation>
    <scope>NUCLEOTIDE SEQUENCE [LARGE SCALE GENOMIC DNA]</scope>
    <source>
        <strain evidence="1">0</strain>
        <tissue evidence="1">Leaf</tissue>
    </source>
</reference>
<dbReference type="Proteomes" id="UP000593560">
    <property type="component" value="Unassembled WGS sequence"/>
</dbReference>